<evidence type="ECO:0000256" key="7">
    <source>
        <dbReference type="PIRNR" id="PIRNR038038"/>
    </source>
</evidence>
<name>A0A8K0K811_LADFU</name>
<dbReference type="InterPro" id="IPR017364">
    <property type="entry name" value="GEMIN2"/>
</dbReference>
<protein>
    <recommendedName>
        <fullName evidence="6 7">Gem-associated protein 2</fullName>
    </recommendedName>
</protein>
<organism evidence="8 9">
    <name type="scientific">Ladona fulva</name>
    <name type="common">Scarce chaser dragonfly</name>
    <name type="synonym">Libellula fulva</name>
    <dbReference type="NCBI Taxonomy" id="123851"/>
    <lineage>
        <taxon>Eukaryota</taxon>
        <taxon>Metazoa</taxon>
        <taxon>Ecdysozoa</taxon>
        <taxon>Arthropoda</taxon>
        <taxon>Hexapoda</taxon>
        <taxon>Insecta</taxon>
        <taxon>Pterygota</taxon>
        <taxon>Palaeoptera</taxon>
        <taxon>Odonata</taxon>
        <taxon>Epiprocta</taxon>
        <taxon>Anisoptera</taxon>
        <taxon>Libelluloidea</taxon>
        <taxon>Libellulidae</taxon>
        <taxon>Ladona</taxon>
    </lineage>
</organism>
<gene>
    <name evidence="8" type="ORF">J437_LFUL009206</name>
</gene>
<dbReference type="Pfam" id="PF04938">
    <property type="entry name" value="SIP1"/>
    <property type="match status" value="1"/>
</dbReference>
<reference evidence="8" key="2">
    <citation type="submission" date="2017-10" db="EMBL/GenBank/DDBJ databases">
        <title>Ladona fulva Genome sequencing and assembly.</title>
        <authorList>
            <person name="Murali S."/>
            <person name="Richards S."/>
            <person name="Bandaranaike D."/>
            <person name="Bellair M."/>
            <person name="Blankenburg K."/>
            <person name="Chao H."/>
            <person name="Dinh H."/>
            <person name="Doddapaneni H."/>
            <person name="Dugan-Rocha S."/>
            <person name="Elkadiri S."/>
            <person name="Gnanaolivu R."/>
            <person name="Hernandez B."/>
            <person name="Skinner E."/>
            <person name="Javaid M."/>
            <person name="Lee S."/>
            <person name="Li M."/>
            <person name="Ming W."/>
            <person name="Munidasa M."/>
            <person name="Muniz J."/>
            <person name="Nguyen L."/>
            <person name="Hughes D."/>
            <person name="Osuji N."/>
            <person name="Pu L.-L."/>
            <person name="Puazo M."/>
            <person name="Qu C."/>
            <person name="Quiroz J."/>
            <person name="Raj R."/>
            <person name="Weissenberger G."/>
            <person name="Xin Y."/>
            <person name="Zou X."/>
            <person name="Han Y."/>
            <person name="Worley K."/>
            <person name="Muzny D."/>
            <person name="Gibbs R."/>
        </authorList>
    </citation>
    <scope>NUCLEOTIDE SEQUENCE</scope>
    <source>
        <strain evidence="8">Sampled in the wild</strain>
    </source>
</reference>
<evidence type="ECO:0000256" key="5">
    <source>
        <dbReference type="ARBA" id="ARBA00025758"/>
    </source>
</evidence>
<dbReference type="GO" id="GO:0005681">
    <property type="term" value="C:spliceosomal complex"/>
    <property type="evidence" value="ECO:0007669"/>
    <property type="project" value="UniProtKB-UniRule"/>
</dbReference>
<keyword evidence="3 7" id="KW-0507">mRNA processing</keyword>
<accession>A0A8K0K811</accession>
<comment type="subcellular location">
    <subcellularLocation>
        <location evidence="1">Cytoplasm</location>
    </subcellularLocation>
</comment>
<dbReference type="PANTHER" id="PTHR12794">
    <property type="entry name" value="GEMIN2"/>
    <property type="match status" value="1"/>
</dbReference>
<comment type="caution">
    <text evidence="8">The sequence shown here is derived from an EMBL/GenBank/DDBJ whole genome shotgun (WGS) entry which is preliminary data.</text>
</comment>
<dbReference type="PANTHER" id="PTHR12794:SF0">
    <property type="entry name" value="GEM-ASSOCIATED PROTEIN 2"/>
    <property type="match status" value="1"/>
</dbReference>
<dbReference type="GO" id="GO:0032797">
    <property type="term" value="C:SMN complex"/>
    <property type="evidence" value="ECO:0007669"/>
    <property type="project" value="UniProtKB-UniRule"/>
</dbReference>
<evidence type="ECO:0000256" key="1">
    <source>
        <dbReference type="ARBA" id="ARBA00004496"/>
    </source>
</evidence>
<evidence type="ECO:0000256" key="4">
    <source>
        <dbReference type="ARBA" id="ARBA00023187"/>
    </source>
</evidence>
<reference evidence="8" key="1">
    <citation type="submission" date="2013-04" db="EMBL/GenBank/DDBJ databases">
        <authorList>
            <person name="Qu J."/>
            <person name="Murali S.C."/>
            <person name="Bandaranaike D."/>
            <person name="Bellair M."/>
            <person name="Blankenburg K."/>
            <person name="Chao H."/>
            <person name="Dinh H."/>
            <person name="Doddapaneni H."/>
            <person name="Downs B."/>
            <person name="Dugan-Rocha S."/>
            <person name="Elkadiri S."/>
            <person name="Gnanaolivu R.D."/>
            <person name="Hernandez B."/>
            <person name="Javaid M."/>
            <person name="Jayaseelan J.C."/>
            <person name="Lee S."/>
            <person name="Li M."/>
            <person name="Ming W."/>
            <person name="Munidasa M."/>
            <person name="Muniz J."/>
            <person name="Nguyen L."/>
            <person name="Ongeri F."/>
            <person name="Osuji N."/>
            <person name="Pu L.-L."/>
            <person name="Puazo M."/>
            <person name="Qu C."/>
            <person name="Quiroz J."/>
            <person name="Raj R."/>
            <person name="Weissenberger G."/>
            <person name="Xin Y."/>
            <person name="Zou X."/>
            <person name="Han Y."/>
            <person name="Richards S."/>
            <person name="Worley K."/>
            <person name="Muzny D."/>
            <person name="Gibbs R."/>
        </authorList>
    </citation>
    <scope>NUCLEOTIDE SEQUENCE</scope>
    <source>
        <strain evidence="8">Sampled in the wild</strain>
    </source>
</reference>
<dbReference type="InterPro" id="IPR035426">
    <property type="entry name" value="Gemin2/Brr1"/>
</dbReference>
<evidence type="ECO:0000313" key="8">
    <source>
        <dbReference type="EMBL" id="KAG8230087.1"/>
    </source>
</evidence>
<keyword evidence="2 7" id="KW-0963">Cytoplasm</keyword>
<comment type="function">
    <text evidence="7">The SMN complex catalyzes the assembly of small nuclear ribonucleoproteins (snRNPs), the building blocks of the spliceosome, and thereby plays an important role in the splicing of cellular pre-mRNAs.</text>
</comment>
<proteinExistence type="inferred from homology"/>
<dbReference type="OrthoDB" id="428895at2759"/>
<keyword evidence="4 7" id="KW-0508">mRNA splicing</keyword>
<keyword evidence="9" id="KW-1185">Reference proteome</keyword>
<evidence type="ECO:0000256" key="2">
    <source>
        <dbReference type="ARBA" id="ARBA00022490"/>
    </source>
</evidence>
<comment type="similarity">
    <text evidence="5 7">Belongs to the gemin-2 family.</text>
</comment>
<dbReference type="GO" id="GO:0000245">
    <property type="term" value="P:spliceosomal complex assembly"/>
    <property type="evidence" value="ECO:0007669"/>
    <property type="project" value="UniProtKB-UniRule"/>
</dbReference>
<dbReference type="GO" id="GO:0000387">
    <property type="term" value="P:spliceosomal snRNP assembly"/>
    <property type="evidence" value="ECO:0007669"/>
    <property type="project" value="UniProtKB-UniRule"/>
</dbReference>
<dbReference type="EMBL" id="KZ308463">
    <property type="protein sequence ID" value="KAG8230087.1"/>
    <property type="molecule type" value="Genomic_DNA"/>
</dbReference>
<comment type="subunit">
    <text evidence="7">Part of the core SMN complex.</text>
</comment>
<evidence type="ECO:0000256" key="3">
    <source>
        <dbReference type="ARBA" id="ARBA00022664"/>
    </source>
</evidence>
<dbReference type="Gene3D" id="1.20.58.1070">
    <property type="match status" value="1"/>
</dbReference>
<evidence type="ECO:0000313" key="9">
    <source>
        <dbReference type="Proteomes" id="UP000792457"/>
    </source>
</evidence>
<dbReference type="PIRSF" id="PIRSF038038">
    <property type="entry name" value="SMN_Gemin2"/>
    <property type="match status" value="1"/>
</dbReference>
<dbReference type="AlphaFoldDB" id="A0A8K0K811"/>
<dbReference type="Proteomes" id="UP000792457">
    <property type="component" value="Unassembled WGS sequence"/>
</dbReference>
<evidence type="ECO:0000256" key="6">
    <source>
        <dbReference type="ARBA" id="ARBA00047179"/>
    </source>
</evidence>
<sequence>MSDNEYEELRKKALIVEEISVDFDSSVPPSTGQEYIQRVVLEAARCDDVVYAKVDQNRISKQTFILNNLPGCVAAPSEFAPSKEWQQLQVANFSRMRQKLDRYRKKTIKEPPPVKLPKERYAEDWYQMCFGRFVDSENKGPEYARAPPLLSIVTAMPNLVIEKVLEYEVQWLSEEDCTFSHEDGQWLYALLAALELPLTPDTCALLRNLARCCSQLRAKLDSSNHSLVAAYNLFICLVAKYFRQSDLADN</sequence>